<feature type="domain" description="EamA" evidence="7">
    <location>
        <begin position="2"/>
        <end position="129"/>
    </location>
</feature>
<comment type="similarity">
    <text evidence="2">Belongs to the EamA transporter family.</text>
</comment>
<comment type="subcellular location">
    <subcellularLocation>
        <location evidence="1">Membrane</location>
        <topology evidence="1">Multi-pass membrane protein</topology>
    </subcellularLocation>
</comment>
<feature type="transmembrane region" description="Helical" evidence="6">
    <location>
        <begin position="119"/>
        <end position="140"/>
    </location>
</feature>
<proteinExistence type="inferred from homology"/>
<dbReference type="SUPFAM" id="SSF103481">
    <property type="entry name" value="Multidrug resistance efflux transporter EmrE"/>
    <property type="match status" value="2"/>
</dbReference>
<feature type="domain" description="EamA" evidence="7">
    <location>
        <begin position="147"/>
        <end position="283"/>
    </location>
</feature>
<feature type="transmembrane region" description="Helical" evidence="6">
    <location>
        <begin position="29"/>
        <end position="50"/>
    </location>
</feature>
<feature type="transmembrane region" description="Helical" evidence="6">
    <location>
        <begin position="210"/>
        <end position="229"/>
    </location>
</feature>
<evidence type="ECO:0000259" key="7">
    <source>
        <dbReference type="Pfam" id="PF00892"/>
    </source>
</evidence>
<keyword evidence="4 6" id="KW-1133">Transmembrane helix</keyword>
<sequence>MAILGANIIFGVNTAVTKMILHPGALDPLSISFLRFGGAMLSFWILSLFLPKERVARRDYIYIALASLFGVLGNQIAFLVGLQQTSPTNAAMIVSLGPVVVLILATVVQKEPLTFRKGFGVLLGALGAIRLALMGGTVDFSFGGDSFGILLLFVGSLFYAFYLTLFKRIIMTYTPVTLMKWMFLFATVASVPFSGVSLLRSDLFGQTASYYGMLAYLVFGATFVAYLLIPIAQRKIRPTVVSMYGYIQPILTIGIAILLGLDSWQWSKLPSMAMIFLGVYLVTTSKKRIA</sequence>
<keyword evidence="5 6" id="KW-0472">Membrane</keyword>
<dbReference type="InterPro" id="IPR000620">
    <property type="entry name" value="EamA_dom"/>
</dbReference>
<dbReference type="Proteomes" id="UP000030101">
    <property type="component" value="Unassembled WGS sequence"/>
</dbReference>
<feature type="transmembrane region" description="Helical" evidence="6">
    <location>
        <begin position="266"/>
        <end position="283"/>
    </location>
</feature>
<gene>
    <name evidence="8" type="ORF">HQ43_04465</name>
</gene>
<organism evidence="8 9">
    <name type="scientific">Porphyromonas canoris</name>
    <dbReference type="NCBI Taxonomy" id="36875"/>
    <lineage>
        <taxon>Bacteria</taxon>
        <taxon>Pseudomonadati</taxon>
        <taxon>Bacteroidota</taxon>
        <taxon>Bacteroidia</taxon>
        <taxon>Bacteroidales</taxon>
        <taxon>Porphyromonadaceae</taxon>
        <taxon>Porphyromonas</taxon>
    </lineage>
</organism>
<keyword evidence="3 6" id="KW-0812">Transmembrane</keyword>
<feature type="transmembrane region" description="Helical" evidence="6">
    <location>
        <begin position="146"/>
        <end position="166"/>
    </location>
</feature>
<dbReference type="EMBL" id="JQZV01000008">
    <property type="protein sequence ID" value="KGN92744.1"/>
    <property type="molecule type" value="Genomic_DNA"/>
</dbReference>
<evidence type="ECO:0000256" key="1">
    <source>
        <dbReference type="ARBA" id="ARBA00004141"/>
    </source>
</evidence>
<dbReference type="PANTHER" id="PTHR32322:SF2">
    <property type="entry name" value="EAMA DOMAIN-CONTAINING PROTEIN"/>
    <property type="match status" value="1"/>
</dbReference>
<evidence type="ECO:0000313" key="9">
    <source>
        <dbReference type="Proteomes" id="UP000030101"/>
    </source>
</evidence>
<protein>
    <recommendedName>
        <fullName evidence="7">EamA domain-containing protein</fullName>
    </recommendedName>
</protein>
<dbReference type="InterPro" id="IPR050638">
    <property type="entry name" value="AA-Vitamin_Transporters"/>
</dbReference>
<evidence type="ECO:0000256" key="4">
    <source>
        <dbReference type="ARBA" id="ARBA00022989"/>
    </source>
</evidence>
<comment type="caution">
    <text evidence="8">The sequence shown here is derived from an EMBL/GenBank/DDBJ whole genome shotgun (WGS) entry which is preliminary data.</text>
</comment>
<feature type="transmembrane region" description="Helical" evidence="6">
    <location>
        <begin position="88"/>
        <end position="107"/>
    </location>
</feature>
<feature type="transmembrane region" description="Helical" evidence="6">
    <location>
        <begin position="241"/>
        <end position="260"/>
    </location>
</feature>
<dbReference type="Pfam" id="PF00892">
    <property type="entry name" value="EamA"/>
    <property type="match status" value="2"/>
</dbReference>
<feature type="transmembrane region" description="Helical" evidence="6">
    <location>
        <begin position="178"/>
        <end position="198"/>
    </location>
</feature>
<name>A0ABR4XLI4_9PORP</name>
<keyword evidence="9" id="KW-1185">Reference proteome</keyword>
<reference evidence="8 9" key="1">
    <citation type="submission" date="2014-08" db="EMBL/GenBank/DDBJ databases">
        <title>Porphyromonas canoris strain:OH2762 Genome sequencing.</title>
        <authorList>
            <person name="Wallis C."/>
            <person name="Deusch O."/>
            <person name="O'Flynn C."/>
            <person name="Davis I."/>
            <person name="Jospin G."/>
            <person name="Darling A.E."/>
            <person name="Coil D.A."/>
            <person name="Alexiev A."/>
            <person name="Horsfall A."/>
            <person name="Kirkwood N."/>
            <person name="Harris S."/>
            <person name="Eisen J.A."/>
        </authorList>
    </citation>
    <scope>NUCLEOTIDE SEQUENCE [LARGE SCALE GENOMIC DNA]</scope>
    <source>
        <strain evidence="9">COT-108 OH2762</strain>
    </source>
</reference>
<accession>A0ABR4XLI4</accession>
<evidence type="ECO:0000256" key="5">
    <source>
        <dbReference type="ARBA" id="ARBA00023136"/>
    </source>
</evidence>
<dbReference type="InterPro" id="IPR037185">
    <property type="entry name" value="EmrE-like"/>
</dbReference>
<evidence type="ECO:0000313" key="8">
    <source>
        <dbReference type="EMBL" id="KGN92744.1"/>
    </source>
</evidence>
<dbReference type="PANTHER" id="PTHR32322">
    <property type="entry name" value="INNER MEMBRANE TRANSPORTER"/>
    <property type="match status" value="1"/>
</dbReference>
<evidence type="ECO:0000256" key="6">
    <source>
        <dbReference type="SAM" id="Phobius"/>
    </source>
</evidence>
<feature type="transmembrane region" description="Helical" evidence="6">
    <location>
        <begin position="62"/>
        <end position="82"/>
    </location>
</feature>
<evidence type="ECO:0000256" key="2">
    <source>
        <dbReference type="ARBA" id="ARBA00007362"/>
    </source>
</evidence>
<evidence type="ECO:0000256" key="3">
    <source>
        <dbReference type="ARBA" id="ARBA00022692"/>
    </source>
</evidence>